<evidence type="ECO:0000256" key="3">
    <source>
        <dbReference type="ARBA" id="ARBA00023015"/>
    </source>
</evidence>
<dbReference type="OrthoDB" id="3683444at2"/>
<evidence type="ECO:0000313" key="7">
    <source>
        <dbReference type="Proteomes" id="UP000216063"/>
    </source>
</evidence>
<dbReference type="InterPro" id="IPR036388">
    <property type="entry name" value="WH-like_DNA-bd_sf"/>
</dbReference>
<accession>A0A255DCX4</accession>
<keyword evidence="2" id="KW-0418">Kinase</keyword>
<dbReference type="SMART" id="SM00065">
    <property type="entry name" value="GAF"/>
    <property type="match status" value="1"/>
</dbReference>
<dbReference type="InterPro" id="IPR003018">
    <property type="entry name" value="GAF"/>
</dbReference>
<dbReference type="Gene3D" id="1.10.10.10">
    <property type="entry name" value="Winged helix-like DNA-binding domain superfamily/Winged helix DNA-binding domain"/>
    <property type="match status" value="1"/>
</dbReference>
<evidence type="ECO:0000259" key="5">
    <source>
        <dbReference type="PROSITE" id="PS50921"/>
    </source>
</evidence>
<dbReference type="GO" id="GO:0003723">
    <property type="term" value="F:RNA binding"/>
    <property type="evidence" value="ECO:0007669"/>
    <property type="project" value="InterPro"/>
</dbReference>
<dbReference type="PIRSF" id="PIRSF036625">
    <property type="entry name" value="GAF_ANTAR"/>
    <property type="match status" value="1"/>
</dbReference>
<dbReference type="EMBL" id="NOZR01000018">
    <property type="protein sequence ID" value="OYN77154.1"/>
    <property type="molecule type" value="Genomic_DNA"/>
</dbReference>
<dbReference type="Pfam" id="PF13185">
    <property type="entry name" value="GAF_2"/>
    <property type="match status" value="1"/>
</dbReference>
<dbReference type="GO" id="GO:0016301">
    <property type="term" value="F:kinase activity"/>
    <property type="evidence" value="ECO:0007669"/>
    <property type="project" value="UniProtKB-KW"/>
</dbReference>
<protein>
    <submittedName>
        <fullName evidence="6">Transcriptional regulator</fullName>
    </submittedName>
</protein>
<dbReference type="InterPro" id="IPR012074">
    <property type="entry name" value="GAF_ANTAR"/>
</dbReference>
<dbReference type="Proteomes" id="UP000216063">
    <property type="component" value="Unassembled WGS sequence"/>
</dbReference>
<evidence type="ECO:0000256" key="1">
    <source>
        <dbReference type="ARBA" id="ARBA00022679"/>
    </source>
</evidence>
<keyword evidence="4" id="KW-0804">Transcription</keyword>
<keyword evidence="3" id="KW-0805">Transcription regulation</keyword>
<keyword evidence="1" id="KW-0808">Transferase</keyword>
<evidence type="ECO:0000313" key="6">
    <source>
        <dbReference type="EMBL" id="OYN77154.1"/>
    </source>
</evidence>
<dbReference type="SUPFAM" id="SSF52172">
    <property type="entry name" value="CheY-like"/>
    <property type="match status" value="1"/>
</dbReference>
<dbReference type="InterPro" id="IPR005561">
    <property type="entry name" value="ANTAR"/>
</dbReference>
<keyword evidence="7" id="KW-1185">Reference proteome</keyword>
<proteinExistence type="predicted"/>
<dbReference type="RefSeq" id="WP_094482848.1">
    <property type="nucleotide sequence ID" value="NZ_NOZR01000018.1"/>
</dbReference>
<dbReference type="SMART" id="SM01012">
    <property type="entry name" value="ANTAR"/>
    <property type="match status" value="1"/>
</dbReference>
<evidence type="ECO:0000256" key="4">
    <source>
        <dbReference type="ARBA" id="ARBA00023163"/>
    </source>
</evidence>
<dbReference type="InterPro" id="IPR011006">
    <property type="entry name" value="CheY-like_superfamily"/>
</dbReference>
<dbReference type="AlphaFoldDB" id="A0A255DCX4"/>
<dbReference type="Gene3D" id="3.30.450.40">
    <property type="match status" value="1"/>
</dbReference>
<name>A0A255DCX4_9MYCO</name>
<reference evidence="6 7" key="1">
    <citation type="submission" date="2017-07" db="EMBL/GenBank/DDBJ databases">
        <title>The new phylogeny of genus Mycobacterium.</title>
        <authorList>
            <person name="Tortoli E."/>
            <person name="Trovato A."/>
            <person name="Cirillo D.M."/>
        </authorList>
    </citation>
    <scope>NUCLEOTIDE SEQUENCE [LARGE SCALE GENOMIC DNA]</scope>
    <source>
        <strain evidence="6 7">ATCC 33027</strain>
    </source>
</reference>
<organism evidence="6 7">
    <name type="scientific">Mycolicibacterium sphagni</name>
    <dbReference type="NCBI Taxonomy" id="1786"/>
    <lineage>
        <taxon>Bacteria</taxon>
        <taxon>Bacillati</taxon>
        <taxon>Actinomycetota</taxon>
        <taxon>Actinomycetes</taxon>
        <taxon>Mycobacteriales</taxon>
        <taxon>Mycobacteriaceae</taxon>
        <taxon>Mycolicibacterium</taxon>
    </lineage>
</organism>
<dbReference type="SUPFAM" id="SSF55781">
    <property type="entry name" value="GAF domain-like"/>
    <property type="match status" value="1"/>
</dbReference>
<dbReference type="PROSITE" id="PS50921">
    <property type="entry name" value="ANTAR"/>
    <property type="match status" value="1"/>
</dbReference>
<sequence>MSDNLRETRVLSAVVSLVDSLLDDFDVVDLLTELTERCAELLDVASAGFLLADPLQRLHLVAATSEQARDLELFQLQAEEGPCIESYQTGEPVLIADMGTHIDRWPRFVSAAAEAGFSSVYAVPVRAAGAVLGALGLFDTRPGELTEADRLVVQTLAHIACVAVLQEHPPTAATVISPLRSALIGRVIVEQAKGFVSEVLGVPMDEAFRLLRTYSRSRGEHLTDVARRLMRDRHTRPELIRSLTELIHRRR</sequence>
<comment type="caution">
    <text evidence="6">The sequence shown here is derived from an EMBL/GenBank/DDBJ whole genome shotgun (WGS) entry which is preliminary data.</text>
</comment>
<feature type="domain" description="ANTAR" evidence="5">
    <location>
        <begin position="169"/>
        <end position="230"/>
    </location>
</feature>
<gene>
    <name evidence="6" type="ORF">CG716_19845</name>
</gene>
<dbReference type="InterPro" id="IPR029016">
    <property type="entry name" value="GAF-like_dom_sf"/>
</dbReference>
<dbReference type="Pfam" id="PF03861">
    <property type="entry name" value="ANTAR"/>
    <property type="match status" value="1"/>
</dbReference>
<evidence type="ECO:0000256" key="2">
    <source>
        <dbReference type="ARBA" id="ARBA00022777"/>
    </source>
</evidence>